<name>A0A8S5NU64_9CAUD</name>
<proteinExistence type="predicted"/>
<accession>A0A8S5NU64</accession>
<dbReference type="InterPro" id="IPR049254">
    <property type="entry name" value="Phage_tail_terminator"/>
</dbReference>
<dbReference type="Pfam" id="PF20765">
    <property type="entry name" value="Phage_tail_terminator_8"/>
    <property type="match status" value="1"/>
</dbReference>
<reference evidence="1" key="1">
    <citation type="journal article" date="2021" name="Proc. Natl. Acad. Sci. U.S.A.">
        <title>A Catalog of Tens of Thousands of Viruses from Human Metagenomes Reveals Hidden Associations with Chronic Diseases.</title>
        <authorList>
            <person name="Tisza M.J."/>
            <person name="Buck C.B."/>
        </authorList>
    </citation>
    <scope>NUCLEOTIDE SEQUENCE</scope>
    <source>
        <strain evidence="1">Ct1TR2</strain>
    </source>
</reference>
<evidence type="ECO:0000313" key="1">
    <source>
        <dbReference type="EMBL" id="DAD97627.1"/>
    </source>
</evidence>
<organism evidence="1">
    <name type="scientific">Siphoviridae sp. ct1TR2</name>
    <dbReference type="NCBI Taxonomy" id="2825309"/>
    <lineage>
        <taxon>Viruses</taxon>
        <taxon>Duplodnaviria</taxon>
        <taxon>Heunggongvirae</taxon>
        <taxon>Uroviricota</taxon>
        <taxon>Caudoviricetes</taxon>
    </lineage>
</organism>
<sequence>MKKPLYTIVDVKKTCNELLQTTFPNITVYGNGVYDGYTRPSFFTEILETSNNLSPYQRSRGYSYKITYFETTHNEKRCMEIYEEILYVFGIDVTIRTEDRKMRLLVDSIDFQWIDTNADKMQITIDFADTVQIGGRTETEDIAESCETVVRNESGGE</sequence>
<protein>
    <submittedName>
        <fullName evidence="1">Tail completion protein</fullName>
    </submittedName>
</protein>
<dbReference type="EMBL" id="BK015245">
    <property type="protein sequence ID" value="DAD97627.1"/>
    <property type="molecule type" value="Genomic_DNA"/>
</dbReference>